<evidence type="ECO:0000256" key="1">
    <source>
        <dbReference type="SAM" id="MobiDB-lite"/>
    </source>
</evidence>
<dbReference type="Proteomes" id="UP000176998">
    <property type="component" value="Unassembled WGS sequence"/>
</dbReference>
<feature type="region of interest" description="Disordered" evidence="1">
    <location>
        <begin position="1"/>
        <end position="22"/>
    </location>
</feature>
<name>A0A1G4AM78_9PEZI</name>
<dbReference type="EMBL" id="MJBS01000287">
    <property type="protein sequence ID" value="OHE90290.1"/>
    <property type="molecule type" value="Genomic_DNA"/>
</dbReference>
<organism evidence="2 3">
    <name type="scientific">Colletotrichum orchidophilum</name>
    <dbReference type="NCBI Taxonomy" id="1209926"/>
    <lineage>
        <taxon>Eukaryota</taxon>
        <taxon>Fungi</taxon>
        <taxon>Dikarya</taxon>
        <taxon>Ascomycota</taxon>
        <taxon>Pezizomycotina</taxon>
        <taxon>Sordariomycetes</taxon>
        <taxon>Hypocreomycetidae</taxon>
        <taxon>Glomerellales</taxon>
        <taxon>Glomerellaceae</taxon>
        <taxon>Colletotrichum</taxon>
    </lineage>
</organism>
<sequence>MDEKEIVRRLSGDTKHRQHRKSGRTVISIIIIITAAQPSPSDRQSRCEERKAREEQVISSNLTSYSDPPVITDCAPPAESPVRHPSSAIASHRIASHRIHYNHRIILRPEILESTNEPDSPIRAPFLYVGSVV</sequence>
<protein>
    <submittedName>
        <fullName evidence="2">Uncharacterized protein</fullName>
    </submittedName>
</protein>
<evidence type="ECO:0000313" key="3">
    <source>
        <dbReference type="Proteomes" id="UP000176998"/>
    </source>
</evidence>
<gene>
    <name evidence="2" type="ORF">CORC01_14411</name>
</gene>
<accession>A0A1G4AM78</accession>
<feature type="compositionally biased region" description="Basic and acidic residues" evidence="1">
    <location>
        <begin position="1"/>
        <end position="15"/>
    </location>
</feature>
<comment type="caution">
    <text evidence="2">The sequence shown here is derived from an EMBL/GenBank/DDBJ whole genome shotgun (WGS) entry which is preliminary data.</text>
</comment>
<feature type="compositionally biased region" description="Polar residues" evidence="1">
    <location>
        <begin position="57"/>
        <end position="66"/>
    </location>
</feature>
<feature type="region of interest" description="Disordered" evidence="1">
    <location>
        <begin position="37"/>
        <end position="70"/>
    </location>
</feature>
<dbReference type="RefSeq" id="XP_022467467.1">
    <property type="nucleotide sequence ID" value="XM_022626022.1"/>
</dbReference>
<keyword evidence="3" id="KW-1185">Reference proteome</keyword>
<evidence type="ECO:0000313" key="2">
    <source>
        <dbReference type="EMBL" id="OHE90290.1"/>
    </source>
</evidence>
<dbReference type="GeneID" id="34567532"/>
<dbReference type="AlphaFoldDB" id="A0A1G4AM78"/>
<reference evidence="2 3" key="1">
    <citation type="submission" date="2016-09" db="EMBL/GenBank/DDBJ databases">
        <authorList>
            <person name="Capua I."/>
            <person name="De Benedictis P."/>
            <person name="Joannis T."/>
            <person name="Lombin L.H."/>
            <person name="Cattoli G."/>
        </authorList>
    </citation>
    <scope>NUCLEOTIDE SEQUENCE [LARGE SCALE GENOMIC DNA]</scope>
    <source>
        <strain evidence="2 3">IMI 309357</strain>
    </source>
</reference>
<feature type="compositionally biased region" description="Basic and acidic residues" evidence="1">
    <location>
        <begin position="43"/>
        <end position="56"/>
    </location>
</feature>
<proteinExistence type="predicted"/>